<gene>
    <name evidence="1" type="ORF">O181_119403</name>
</gene>
<name>A0A9Q3KDT7_9BASI</name>
<keyword evidence="2" id="KW-1185">Reference proteome</keyword>
<proteinExistence type="predicted"/>
<dbReference type="EMBL" id="AVOT02105686">
    <property type="protein sequence ID" value="MBW0579688.1"/>
    <property type="molecule type" value="Genomic_DNA"/>
</dbReference>
<sequence>MSRLHQDKVNCHMCHMRMSLKAQTHFKTIRNFWVITPRDARQKLGMLIFVHEKISTPPPAHLNPLPCLLSCMNWLLHPRLIFTNPQHAYMPTPPQDMPPWPPPHLCPHHSLCFHTPAS</sequence>
<dbReference type="AlphaFoldDB" id="A0A9Q3KDT7"/>
<evidence type="ECO:0000313" key="2">
    <source>
        <dbReference type="Proteomes" id="UP000765509"/>
    </source>
</evidence>
<accession>A0A9Q3KDT7</accession>
<protein>
    <submittedName>
        <fullName evidence="1">Uncharacterized protein</fullName>
    </submittedName>
</protein>
<evidence type="ECO:0000313" key="1">
    <source>
        <dbReference type="EMBL" id="MBW0579688.1"/>
    </source>
</evidence>
<comment type="caution">
    <text evidence="1">The sequence shown here is derived from an EMBL/GenBank/DDBJ whole genome shotgun (WGS) entry which is preliminary data.</text>
</comment>
<reference evidence="1" key="1">
    <citation type="submission" date="2021-03" db="EMBL/GenBank/DDBJ databases">
        <title>Draft genome sequence of rust myrtle Austropuccinia psidii MF-1, a brazilian biotype.</title>
        <authorList>
            <person name="Quecine M.C."/>
            <person name="Pachon D.M.R."/>
            <person name="Bonatelli M.L."/>
            <person name="Correr F.H."/>
            <person name="Franceschini L.M."/>
            <person name="Leite T.F."/>
            <person name="Margarido G.R.A."/>
            <person name="Almeida C.A."/>
            <person name="Ferrarezi J.A."/>
            <person name="Labate C.A."/>
        </authorList>
    </citation>
    <scope>NUCLEOTIDE SEQUENCE</scope>
    <source>
        <strain evidence="1">MF-1</strain>
    </source>
</reference>
<dbReference type="Proteomes" id="UP000765509">
    <property type="component" value="Unassembled WGS sequence"/>
</dbReference>
<organism evidence="1 2">
    <name type="scientific">Austropuccinia psidii MF-1</name>
    <dbReference type="NCBI Taxonomy" id="1389203"/>
    <lineage>
        <taxon>Eukaryota</taxon>
        <taxon>Fungi</taxon>
        <taxon>Dikarya</taxon>
        <taxon>Basidiomycota</taxon>
        <taxon>Pucciniomycotina</taxon>
        <taxon>Pucciniomycetes</taxon>
        <taxon>Pucciniales</taxon>
        <taxon>Sphaerophragmiaceae</taxon>
        <taxon>Austropuccinia</taxon>
    </lineage>
</organism>